<comment type="caution">
    <text evidence="2">The sequence shown here is derived from an EMBL/GenBank/DDBJ whole genome shotgun (WGS) entry which is preliminary data.</text>
</comment>
<feature type="compositionally biased region" description="Basic and acidic residues" evidence="1">
    <location>
        <begin position="398"/>
        <end position="407"/>
    </location>
</feature>
<name>A0ABR0BMY7_PURLI</name>
<keyword evidence="3" id="KW-1185">Reference proteome</keyword>
<accession>A0ABR0BMY7</accession>
<reference evidence="2 3" key="1">
    <citation type="journal article" date="2024" name="Microbiol. Resour. Announc.">
        <title>Genome annotations for the ascomycete fungi Trichoderma harzianum, Trichoderma aggressivum, and Purpureocillium lilacinum.</title>
        <authorList>
            <person name="Beijen E.P.W."/>
            <person name="Ohm R.A."/>
        </authorList>
    </citation>
    <scope>NUCLEOTIDE SEQUENCE [LARGE SCALE GENOMIC DNA]</scope>
    <source>
        <strain evidence="2 3">CBS 150709</strain>
    </source>
</reference>
<dbReference type="Proteomes" id="UP001287286">
    <property type="component" value="Unassembled WGS sequence"/>
</dbReference>
<organism evidence="2 3">
    <name type="scientific">Purpureocillium lilacinum</name>
    <name type="common">Paecilomyces lilacinus</name>
    <dbReference type="NCBI Taxonomy" id="33203"/>
    <lineage>
        <taxon>Eukaryota</taxon>
        <taxon>Fungi</taxon>
        <taxon>Dikarya</taxon>
        <taxon>Ascomycota</taxon>
        <taxon>Pezizomycotina</taxon>
        <taxon>Sordariomycetes</taxon>
        <taxon>Hypocreomycetidae</taxon>
        <taxon>Hypocreales</taxon>
        <taxon>Ophiocordycipitaceae</taxon>
        <taxon>Purpureocillium</taxon>
    </lineage>
</organism>
<dbReference type="EMBL" id="JAWRVI010000053">
    <property type="protein sequence ID" value="KAK4084056.1"/>
    <property type="molecule type" value="Genomic_DNA"/>
</dbReference>
<feature type="region of interest" description="Disordered" evidence="1">
    <location>
        <begin position="472"/>
        <end position="491"/>
    </location>
</feature>
<protein>
    <submittedName>
        <fullName evidence="2">Uncharacterized protein</fullName>
    </submittedName>
</protein>
<feature type="compositionally biased region" description="Polar residues" evidence="1">
    <location>
        <begin position="57"/>
        <end position="67"/>
    </location>
</feature>
<feature type="region of interest" description="Disordered" evidence="1">
    <location>
        <begin position="46"/>
        <end position="70"/>
    </location>
</feature>
<sequence length="698" mass="75936">MSVLAAAGVELVLHLDVVWRGVSGGIETQEEATTYRPCIRLPGSLNGKPRDVLGDSANPTTNGQATRHNPRRATLTPSAALWDILGNGRLPAHAPPRASTMTPRPRRMCKDYCPEPCWIALACRCGLAVGRYMKPWASSRNGHAHGPLVAAMAERELIGALSRRHNTTFPDGASDVDLAWANDPRGREHRVMPRYRRWGLQRWLGLAVAPWFLRKFTNKLAFMHHVAQGGRAGGGIGITSPAPFFQRPRERGAEAGLDGRRGCRTLRPPVAIAGAHVRPVRAAGPLRMFMSARLPVCPSVRTAQRLTAAGPDDGPEDALLQQRPGRGTLCFSGKHAAGGAKILMLLAQLSWQDVSDGTGPTRVVLTEGRRGQAASGLPRFSPPARLRGSQAGRGTRATRREDDDEARHDVNEYPIYLQYLGRYASTRAPMAKNEQRFVWHARWPPPEGPNGQRASGTHPPHLANGHLAALRAANGGGEGRGGRSARSGPLLKLKLGAGPAGGNPGVRHHHHHLALRTMCACQAQDWTGLDWSHWTRPGWLHTAPQLPLPPSPPSRLTNTTTISHHAHVNRSMQAQEQHISEAVGLLCAGRAPEDHLTNPPPVGRWNLGMQGRGTPGSVFVVMQRILIHRRRRTRRSLTATIESAGKRFGKRSREVRPGASSERLIPHSPSLAELSLLSTARGGLVRKPPRLNAFHVPF</sequence>
<evidence type="ECO:0000256" key="1">
    <source>
        <dbReference type="SAM" id="MobiDB-lite"/>
    </source>
</evidence>
<feature type="region of interest" description="Disordered" evidence="1">
    <location>
        <begin position="369"/>
        <end position="407"/>
    </location>
</feature>
<proteinExistence type="predicted"/>
<evidence type="ECO:0000313" key="3">
    <source>
        <dbReference type="Proteomes" id="UP001287286"/>
    </source>
</evidence>
<evidence type="ECO:0000313" key="2">
    <source>
        <dbReference type="EMBL" id="KAK4084056.1"/>
    </source>
</evidence>
<gene>
    <name evidence="2" type="ORF">Purlil1_10400</name>
</gene>